<reference evidence="2 3" key="1">
    <citation type="submission" date="2016-08" db="EMBL/GenBank/DDBJ databases">
        <title>Complete genome sequence of Bacillus muralis G25-68, a strain with toxicity to nematodes.</title>
        <authorList>
            <person name="Zheng Z."/>
        </authorList>
    </citation>
    <scope>NUCLEOTIDE SEQUENCE [LARGE SCALE GENOMIC DNA]</scope>
    <source>
        <strain evidence="2 3">G25-68</strain>
    </source>
</reference>
<name>A0A1B3XMQ5_9BACI</name>
<keyword evidence="3" id="KW-1185">Reference proteome</keyword>
<organism evidence="2 3">
    <name type="scientific">Peribacillus muralis</name>
    <dbReference type="NCBI Taxonomy" id="264697"/>
    <lineage>
        <taxon>Bacteria</taxon>
        <taxon>Bacillati</taxon>
        <taxon>Bacillota</taxon>
        <taxon>Bacilli</taxon>
        <taxon>Bacillales</taxon>
        <taxon>Bacillaceae</taxon>
        <taxon>Peribacillus</taxon>
    </lineage>
</organism>
<sequence length="115" mass="13389">MDYIPIDKENLPEMFDIDLADETFKLKFAYNETGDFFTVDLFRPTGEEEDEEMIIGEKMVLNKPLWSDITDLSLPAPQLVPMDLSGIETRLTWDNFEKTVFLYINDQADDEDDPL</sequence>
<evidence type="ECO:0000313" key="3">
    <source>
        <dbReference type="Proteomes" id="UP000077926"/>
    </source>
</evidence>
<dbReference type="KEGG" id="bmur:ABE28_009010"/>
<dbReference type="STRING" id="264697.ABE28_009010"/>
<dbReference type="RefSeq" id="WP_064465806.1">
    <property type="nucleotide sequence ID" value="NZ_CP017080.1"/>
</dbReference>
<dbReference type="AlphaFoldDB" id="A0A1B3XMQ5"/>
<accession>A0A1B3XMQ5</accession>
<proteinExistence type="predicted"/>
<dbReference type="Pfam" id="PF22479">
    <property type="entry name" value="Pam3_gp18"/>
    <property type="match status" value="1"/>
</dbReference>
<protein>
    <recommendedName>
        <fullName evidence="1">Cyanophage baseplate Pam3 plug gp18 domain-containing protein</fullName>
    </recommendedName>
</protein>
<dbReference type="OrthoDB" id="1697005at2"/>
<evidence type="ECO:0000259" key="1">
    <source>
        <dbReference type="Pfam" id="PF22479"/>
    </source>
</evidence>
<feature type="domain" description="Cyanophage baseplate Pam3 plug gp18" evidence="1">
    <location>
        <begin position="1"/>
        <end position="106"/>
    </location>
</feature>
<dbReference type="InterPro" id="IPR054252">
    <property type="entry name" value="Pam3_gp18"/>
</dbReference>
<evidence type="ECO:0000313" key="2">
    <source>
        <dbReference type="EMBL" id="AOH54491.1"/>
    </source>
</evidence>
<gene>
    <name evidence="2" type="ORF">ABE28_009010</name>
</gene>
<dbReference type="EMBL" id="CP017080">
    <property type="protein sequence ID" value="AOH54491.1"/>
    <property type="molecule type" value="Genomic_DNA"/>
</dbReference>
<dbReference type="Proteomes" id="UP000077926">
    <property type="component" value="Chromosome"/>
</dbReference>